<dbReference type="PROSITE" id="PS01066">
    <property type="entry name" value="UPP_SYNTHASE"/>
    <property type="match status" value="1"/>
</dbReference>
<dbReference type="EC" id="2.5.1.-" evidence="4"/>
<evidence type="ECO:0000256" key="3">
    <source>
        <dbReference type="ARBA" id="ARBA00047353"/>
    </source>
</evidence>
<organism evidence="5 6">
    <name type="scientific">Porites evermanni</name>
    <dbReference type="NCBI Taxonomy" id="104178"/>
    <lineage>
        <taxon>Eukaryota</taxon>
        <taxon>Metazoa</taxon>
        <taxon>Cnidaria</taxon>
        <taxon>Anthozoa</taxon>
        <taxon>Hexacorallia</taxon>
        <taxon>Scleractinia</taxon>
        <taxon>Fungiina</taxon>
        <taxon>Poritidae</taxon>
        <taxon>Porites</taxon>
    </lineage>
</organism>
<comment type="caution">
    <text evidence="5">The sequence shown here is derived from an EMBL/GenBank/DDBJ whole genome shotgun (WGS) entry which is preliminary data.</text>
</comment>
<dbReference type="Pfam" id="PF01255">
    <property type="entry name" value="Prenyltransf"/>
    <property type="match status" value="1"/>
</dbReference>
<sequence length="374" mass="42795">MSWFKEERKISYLRSFCNNVIKAGPMPQHVAIIMDGNRRFAKKVNCECSKGHEKGFEKLTEVLEWCFDLGIPEVTVYAFSIENFKRSKDEVDGLMELAKQKFDRLMEEKEMIQKHGVCVRALGDLTMLPEDLQRSVARVVKFSQNNRKAILNVCLAYTSRHEISNAVKSVAEGVELGLLKPSDVSESLLERCLYTSPSPHPDILIRTSGEVRFSDFLLWQCSYSSLSFLKVLWPEFSVWDFYGAIISFQWNYQTFMDSTENNRSKQLEAELEWDLRCVLDQMGEESSSITNGNGHISSARQTCEQNGAATNEISHANGYHASPGHICNITELLTKPCIQQRLDAYRESKNSRIDKFLAHLDSKKKQYLENLCPS</sequence>
<gene>
    <name evidence="5" type="ORF">PEVE_00036383</name>
</gene>
<protein>
    <recommendedName>
        <fullName evidence="4">Alkyl transferase</fullName>
        <ecNumber evidence="4">2.5.1.-</ecNumber>
    </recommendedName>
</protein>
<dbReference type="EMBL" id="CALNXI010000058">
    <property type="protein sequence ID" value="CAH3017241.1"/>
    <property type="molecule type" value="Genomic_DNA"/>
</dbReference>
<comment type="similarity">
    <text evidence="1 4">Belongs to the UPP synthase family.</text>
</comment>
<evidence type="ECO:0000256" key="4">
    <source>
        <dbReference type="RuleBase" id="RU363018"/>
    </source>
</evidence>
<dbReference type="InterPro" id="IPR018520">
    <property type="entry name" value="UPP_synth-like_CS"/>
</dbReference>
<dbReference type="Gene3D" id="3.40.1180.10">
    <property type="entry name" value="Decaprenyl diphosphate synthase-like"/>
    <property type="match status" value="1"/>
</dbReference>
<evidence type="ECO:0000313" key="6">
    <source>
        <dbReference type="Proteomes" id="UP001159427"/>
    </source>
</evidence>
<evidence type="ECO:0000256" key="1">
    <source>
        <dbReference type="ARBA" id="ARBA00005432"/>
    </source>
</evidence>
<dbReference type="NCBIfam" id="TIGR00055">
    <property type="entry name" value="uppS"/>
    <property type="match status" value="1"/>
</dbReference>
<dbReference type="InterPro" id="IPR036424">
    <property type="entry name" value="UPP_synth-like_sf"/>
</dbReference>
<dbReference type="Proteomes" id="UP001159427">
    <property type="component" value="Unassembled WGS sequence"/>
</dbReference>
<reference evidence="5 6" key="1">
    <citation type="submission" date="2022-05" db="EMBL/GenBank/DDBJ databases">
        <authorList>
            <consortium name="Genoscope - CEA"/>
            <person name="William W."/>
        </authorList>
    </citation>
    <scope>NUCLEOTIDE SEQUENCE [LARGE SCALE GENOMIC DNA]</scope>
</reference>
<comment type="catalytic activity">
    <reaction evidence="3">
        <text>n isopentenyl diphosphate + (2E,6E)-farnesyl diphosphate = a di-trans,poly-cis-polyprenyl diphosphate + n diphosphate</text>
        <dbReference type="Rhea" id="RHEA:53008"/>
        <dbReference type="Rhea" id="RHEA-COMP:19494"/>
        <dbReference type="ChEBI" id="CHEBI:33019"/>
        <dbReference type="ChEBI" id="CHEBI:128769"/>
        <dbReference type="ChEBI" id="CHEBI:136960"/>
        <dbReference type="ChEBI" id="CHEBI:175763"/>
        <dbReference type="EC" id="2.5.1.87"/>
    </reaction>
</comment>
<evidence type="ECO:0000256" key="2">
    <source>
        <dbReference type="ARBA" id="ARBA00022679"/>
    </source>
</evidence>
<keyword evidence="2 4" id="KW-0808">Transferase</keyword>
<proteinExistence type="inferred from homology"/>
<dbReference type="PANTHER" id="PTHR10291:SF43">
    <property type="entry name" value="DEHYDRODOLICHYL DIPHOSPHATE SYNTHASE COMPLEX SUBUNIT DHDDS"/>
    <property type="match status" value="1"/>
</dbReference>
<evidence type="ECO:0000313" key="5">
    <source>
        <dbReference type="EMBL" id="CAH3017241.1"/>
    </source>
</evidence>
<dbReference type="InterPro" id="IPR001441">
    <property type="entry name" value="UPP_synth-like"/>
</dbReference>
<dbReference type="PANTHER" id="PTHR10291">
    <property type="entry name" value="DEHYDRODOLICHYL DIPHOSPHATE SYNTHASE FAMILY MEMBER"/>
    <property type="match status" value="1"/>
</dbReference>
<dbReference type="CDD" id="cd00475">
    <property type="entry name" value="Cis_IPPS"/>
    <property type="match status" value="1"/>
</dbReference>
<name>A0ABN8LMP2_9CNID</name>
<dbReference type="HAMAP" id="MF_01139">
    <property type="entry name" value="ISPT"/>
    <property type="match status" value="1"/>
</dbReference>
<dbReference type="SUPFAM" id="SSF64005">
    <property type="entry name" value="Undecaprenyl diphosphate synthase"/>
    <property type="match status" value="1"/>
</dbReference>
<keyword evidence="6" id="KW-1185">Reference proteome</keyword>
<accession>A0ABN8LMP2</accession>